<dbReference type="OrthoDB" id="539213at2759"/>
<protein>
    <submittedName>
        <fullName evidence="4">Ankyrin repeat-containing domain protein</fullName>
    </submittedName>
</protein>
<dbReference type="SUPFAM" id="SSF48403">
    <property type="entry name" value="Ankyrin repeat"/>
    <property type="match status" value="1"/>
</dbReference>
<dbReference type="Pfam" id="PF12796">
    <property type="entry name" value="Ank_2"/>
    <property type="match status" value="1"/>
</dbReference>
<dbReference type="InterPro" id="IPR002110">
    <property type="entry name" value="Ankyrin_rpt"/>
</dbReference>
<sequence>DQYGNTPLHEAAISGYTSMLKALLKKLGEQRPDSSEINKQNHSGNTPLHLAFQFDHIEIVELLVKEGADPNIKNNAQMTALEL</sequence>
<evidence type="ECO:0000256" key="1">
    <source>
        <dbReference type="ARBA" id="ARBA00022737"/>
    </source>
</evidence>
<gene>
    <name evidence="4" type="ORF">B9Z19DRAFT_952946</name>
</gene>
<evidence type="ECO:0000256" key="3">
    <source>
        <dbReference type="PROSITE-ProRule" id="PRU00023"/>
    </source>
</evidence>
<feature type="repeat" description="ANK" evidence="3">
    <location>
        <begin position="3"/>
        <end position="26"/>
    </location>
</feature>
<evidence type="ECO:0000256" key="2">
    <source>
        <dbReference type="ARBA" id="ARBA00023043"/>
    </source>
</evidence>
<dbReference type="STRING" id="42251.A0A2T7A8X0"/>
<keyword evidence="5" id="KW-1185">Reference proteome</keyword>
<evidence type="ECO:0000313" key="4">
    <source>
        <dbReference type="EMBL" id="PUU84179.1"/>
    </source>
</evidence>
<feature type="non-terminal residue" evidence="4">
    <location>
        <position position="1"/>
    </location>
</feature>
<dbReference type="SMART" id="SM00248">
    <property type="entry name" value="ANK"/>
    <property type="match status" value="2"/>
</dbReference>
<feature type="non-terminal residue" evidence="4">
    <location>
        <position position="83"/>
    </location>
</feature>
<comment type="caution">
    <text evidence="4">The sequence shown here is derived from an EMBL/GenBank/DDBJ whole genome shotgun (WGS) entry which is preliminary data.</text>
</comment>
<dbReference type="PROSITE" id="PS50297">
    <property type="entry name" value="ANK_REP_REGION"/>
    <property type="match status" value="2"/>
</dbReference>
<keyword evidence="2 3" id="KW-0040">ANK repeat</keyword>
<proteinExistence type="predicted"/>
<dbReference type="Proteomes" id="UP000244722">
    <property type="component" value="Unassembled WGS sequence"/>
</dbReference>
<dbReference type="Gene3D" id="1.25.40.20">
    <property type="entry name" value="Ankyrin repeat-containing domain"/>
    <property type="match status" value="1"/>
</dbReference>
<dbReference type="AlphaFoldDB" id="A0A2T7A8X0"/>
<dbReference type="InterPro" id="IPR036770">
    <property type="entry name" value="Ankyrin_rpt-contain_sf"/>
</dbReference>
<dbReference type="PANTHER" id="PTHR24171">
    <property type="entry name" value="ANKYRIN REPEAT DOMAIN-CONTAINING PROTEIN 39-RELATED"/>
    <property type="match status" value="1"/>
</dbReference>
<evidence type="ECO:0000313" key="5">
    <source>
        <dbReference type="Proteomes" id="UP000244722"/>
    </source>
</evidence>
<reference evidence="4 5" key="1">
    <citation type="submission" date="2017-04" db="EMBL/GenBank/DDBJ databases">
        <title>Draft genome sequence of Tuber borchii Vittad., a whitish edible truffle.</title>
        <authorList>
            <consortium name="DOE Joint Genome Institute"/>
            <person name="Murat C."/>
            <person name="Kuo A."/>
            <person name="Barry K.W."/>
            <person name="Clum A."/>
            <person name="Dockter R.B."/>
            <person name="Fauchery L."/>
            <person name="Iotti M."/>
            <person name="Kohler A."/>
            <person name="Labutti K."/>
            <person name="Lindquist E.A."/>
            <person name="Lipzen A."/>
            <person name="Ohm R.A."/>
            <person name="Wang M."/>
            <person name="Grigoriev I.V."/>
            <person name="Zambonelli A."/>
            <person name="Martin F.M."/>
        </authorList>
    </citation>
    <scope>NUCLEOTIDE SEQUENCE [LARGE SCALE GENOMIC DNA]</scope>
    <source>
        <strain evidence="4 5">Tbo3840</strain>
    </source>
</reference>
<keyword evidence="1" id="KW-0677">Repeat</keyword>
<dbReference type="PROSITE" id="PS50088">
    <property type="entry name" value="ANK_REPEAT"/>
    <property type="match status" value="2"/>
</dbReference>
<dbReference type="EMBL" id="NESQ01000003">
    <property type="protein sequence ID" value="PUU84179.1"/>
    <property type="molecule type" value="Genomic_DNA"/>
</dbReference>
<name>A0A2T7A8X0_TUBBO</name>
<dbReference type="PRINTS" id="PR01415">
    <property type="entry name" value="ANKYRIN"/>
</dbReference>
<organism evidence="4 5">
    <name type="scientific">Tuber borchii</name>
    <name type="common">White truffle</name>
    <dbReference type="NCBI Taxonomy" id="42251"/>
    <lineage>
        <taxon>Eukaryota</taxon>
        <taxon>Fungi</taxon>
        <taxon>Dikarya</taxon>
        <taxon>Ascomycota</taxon>
        <taxon>Pezizomycotina</taxon>
        <taxon>Pezizomycetes</taxon>
        <taxon>Pezizales</taxon>
        <taxon>Tuberaceae</taxon>
        <taxon>Tuber</taxon>
    </lineage>
</organism>
<feature type="repeat" description="ANK" evidence="3">
    <location>
        <begin position="43"/>
        <end position="75"/>
    </location>
</feature>
<accession>A0A2T7A8X0</accession>